<dbReference type="EMBL" id="BARS01001844">
    <property type="protein sequence ID" value="GAF77063.1"/>
    <property type="molecule type" value="Genomic_DNA"/>
</dbReference>
<comment type="caution">
    <text evidence="1">The sequence shown here is derived from an EMBL/GenBank/DDBJ whole genome shotgun (WGS) entry which is preliminary data.</text>
</comment>
<evidence type="ECO:0000313" key="1">
    <source>
        <dbReference type="EMBL" id="GAF77063.1"/>
    </source>
</evidence>
<gene>
    <name evidence="1" type="ORF">S01H1_03368</name>
</gene>
<evidence type="ECO:0008006" key="2">
    <source>
        <dbReference type="Google" id="ProtNLM"/>
    </source>
</evidence>
<dbReference type="AlphaFoldDB" id="X0S7P8"/>
<reference evidence="1" key="1">
    <citation type="journal article" date="2014" name="Front. Microbiol.">
        <title>High frequency of phylogenetically diverse reductive dehalogenase-homologous genes in deep subseafloor sedimentary metagenomes.</title>
        <authorList>
            <person name="Kawai M."/>
            <person name="Futagami T."/>
            <person name="Toyoda A."/>
            <person name="Takaki Y."/>
            <person name="Nishi S."/>
            <person name="Hori S."/>
            <person name="Arai W."/>
            <person name="Tsubouchi T."/>
            <person name="Morono Y."/>
            <person name="Uchiyama I."/>
            <person name="Ito T."/>
            <person name="Fujiyama A."/>
            <person name="Inagaki F."/>
            <person name="Takami H."/>
        </authorList>
    </citation>
    <scope>NUCLEOTIDE SEQUENCE</scope>
    <source>
        <strain evidence="1">Expedition CK06-06</strain>
    </source>
</reference>
<accession>X0S7P8</accession>
<organism evidence="1">
    <name type="scientific">marine sediment metagenome</name>
    <dbReference type="NCBI Taxonomy" id="412755"/>
    <lineage>
        <taxon>unclassified sequences</taxon>
        <taxon>metagenomes</taxon>
        <taxon>ecological metagenomes</taxon>
    </lineage>
</organism>
<protein>
    <recommendedName>
        <fullName evidence="2">Dam-replacing protein HTH domain-containing protein</fullName>
    </recommendedName>
</protein>
<name>X0S7P8_9ZZZZ</name>
<proteinExistence type="predicted"/>
<sequence length="80" mass="9333">MSLLNNMRIKKEVFEISARIIQYLDNKERRIAYHEDLIDNLEADISTKRGKRTFSDSLNLLEEFGLVQVLGTDAYKLLSK</sequence>